<dbReference type="eggNOG" id="ENOG502R9BC">
    <property type="taxonomic scope" value="Eukaryota"/>
</dbReference>
<evidence type="ECO:0000256" key="1">
    <source>
        <dbReference type="SAM" id="MobiDB-lite"/>
    </source>
</evidence>
<accession>M3D8W1</accession>
<protein>
    <submittedName>
        <fullName evidence="2">Uncharacterized protein</fullName>
    </submittedName>
</protein>
<feature type="region of interest" description="Disordered" evidence="1">
    <location>
        <begin position="161"/>
        <end position="200"/>
    </location>
</feature>
<dbReference type="Proteomes" id="UP000016931">
    <property type="component" value="Unassembled WGS sequence"/>
</dbReference>
<organism evidence="2 3">
    <name type="scientific">Sphaerulina musiva (strain SO2202)</name>
    <name type="common">Poplar stem canker fungus</name>
    <name type="synonym">Septoria musiva</name>
    <dbReference type="NCBI Taxonomy" id="692275"/>
    <lineage>
        <taxon>Eukaryota</taxon>
        <taxon>Fungi</taxon>
        <taxon>Dikarya</taxon>
        <taxon>Ascomycota</taxon>
        <taxon>Pezizomycotina</taxon>
        <taxon>Dothideomycetes</taxon>
        <taxon>Dothideomycetidae</taxon>
        <taxon>Mycosphaerellales</taxon>
        <taxon>Mycosphaerellaceae</taxon>
        <taxon>Sphaerulina</taxon>
    </lineage>
</organism>
<dbReference type="RefSeq" id="XP_016762701.1">
    <property type="nucleotide sequence ID" value="XM_016904802.1"/>
</dbReference>
<dbReference type="HOGENOM" id="CLU_118221_0_0_1"/>
<sequence length="200" mass="21522">MAGHDASVNIRVSLLTAQILEYWGVCHAKLARSKARKAAVPLAYVPQVSGALQIIEPRTLSRPQAPASRKSSLQSIQSNLHDKAAATCLVQNVSVLSQSHDVPQWRPDQTPDWALGGEDSPRCSFESHQSVTSQVDFSIEKPKDYINLSDLMDSATMLVGFGSRDVGSSSNSSSSRRGSSVSTPSRASSIREVESSAGRR</sequence>
<evidence type="ECO:0000313" key="3">
    <source>
        <dbReference type="Proteomes" id="UP000016931"/>
    </source>
</evidence>
<reference evidence="2 3" key="1">
    <citation type="journal article" date="2012" name="PLoS Pathog.">
        <title>Diverse lifestyles and strategies of plant pathogenesis encoded in the genomes of eighteen Dothideomycetes fungi.</title>
        <authorList>
            <person name="Ohm R.A."/>
            <person name="Feau N."/>
            <person name="Henrissat B."/>
            <person name="Schoch C.L."/>
            <person name="Horwitz B.A."/>
            <person name="Barry K.W."/>
            <person name="Condon B.J."/>
            <person name="Copeland A.C."/>
            <person name="Dhillon B."/>
            <person name="Glaser F."/>
            <person name="Hesse C.N."/>
            <person name="Kosti I."/>
            <person name="LaButti K."/>
            <person name="Lindquist E.A."/>
            <person name="Lucas S."/>
            <person name="Salamov A.A."/>
            <person name="Bradshaw R.E."/>
            <person name="Ciuffetti L."/>
            <person name="Hamelin R.C."/>
            <person name="Kema G.H.J."/>
            <person name="Lawrence C."/>
            <person name="Scott J.A."/>
            <person name="Spatafora J.W."/>
            <person name="Turgeon B.G."/>
            <person name="de Wit P.J.G.M."/>
            <person name="Zhong S."/>
            <person name="Goodwin S.B."/>
            <person name="Grigoriev I.V."/>
        </authorList>
    </citation>
    <scope>NUCLEOTIDE SEQUENCE [LARGE SCALE GENOMIC DNA]</scope>
    <source>
        <strain evidence="2 3">SO2202</strain>
    </source>
</reference>
<name>M3D8W1_SPHMS</name>
<proteinExistence type="predicted"/>
<dbReference type="AlphaFoldDB" id="M3D8W1"/>
<feature type="compositionally biased region" description="Low complexity" evidence="1">
    <location>
        <begin position="162"/>
        <end position="182"/>
    </location>
</feature>
<dbReference type="EMBL" id="KB456262">
    <property type="protein sequence ID" value="EMF14580.1"/>
    <property type="molecule type" value="Genomic_DNA"/>
</dbReference>
<gene>
    <name evidence="2" type="ORF">SEPMUDRAFT_148249</name>
</gene>
<dbReference type="GeneID" id="27901939"/>
<evidence type="ECO:0000313" key="2">
    <source>
        <dbReference type="EMBL" id="EMF14580.1"/>
    </source>
</evidence>
<dbReference type="OrthoDB" id="3648924at2759"/>
<keyword evidence="3" id="KW-1185">Reference proteome</keyword>